<dbReference type="AlphaFoldDB" id="X0WCC8"/>
<proteinExistence type="predicted"/>
<reference evidence="1" key="1">
    <citation type="journal article" date="2014" name="Front. Microbiol.">
        <title>High frequency of phylogenetically diverse reductive dehalogenase-homologous genes in deep subseafloor sedimentary metagenomes.</title>
        <authorList>
            <person name="Kawai M."/>
            <person name="Futagami T."/>
            <person name="Toyoda A."/>
            <person name="Takaki Y."/>
            <person name="Nishi S."/>
            <person name="Hori S."/>
            <person name="Arai W."/>
            <person name="Tsubouchi T."/>
            <person name="Morono Y."/>
            <person name="Uchiyama I."/>
            <person name="Ito T."/>
            <person name="Fujiyama A."/>
            <person name="Inagaki F."/>
            <person name="Takami H."/>
        </authorList>
    </citation>
    <scope>NUCLEOTIDE SEQUENCE</scope>
    <source>
        <strain evidence="1">Expedition CK06-06</strain>
    </source>
</reference>
<feature type="non-terminal residue" evidence="1">
    <location>
        <position position="1"/>
    </location>
</feature>
<comment type="caution">
    <text evidence="1">The sequence shown here is derived from an EMBL/GenBank/DDBJ whole genome shotgun (WGS) entry which is preliminary data.</text>
</comment>
<evidence type="ECO:0000313" key="1">
    <source>
        <dbReference type="EMBL" id="GAG22233.1"/>
    </source>
</evidence>
<accession>X0WCC8</accession>
<gene>
    <name evidence="1" type="ORF">S01H1_56898</name>
</gene>
<feature type="non-terminal residue" evidence="1">
    <location>
        <position position="257"/>
    </location>
</feature>
<dbReference type="EMBL" id="BARS01037081">
    <property type="protein sequence ID" value="GAG22233.1"/>
    <property type="molecule type" value="Genomic_DNA"/>
</dbReference>
<sequence>YTPGLYWAYPAVDVDDTGANGIVVATHGGPTLDLGVYYVELPLGGAFGAARVLKDGESTYWDPATPHRWGDYWGCQLDPVDWKTMWFTGQYAASDPANSWKTWIGAASYAVDGILSVSPASGLTTTGPEGGPFDPAGITYEVSNIGGSAVTWKFSGNASWNFPSQWGGELAPGAVEYVAVNLTNNANYLIPGSYSDNYYFTNCYNGASATRNTTLIVGGHGGCEGAVLPLHPVWGPVHYSGSDDQDRGVFVTAIEDF</sequence>
<protein>
    <recommendedName>
        <fullName evidence="2">BACON domain-containing protein</fullName>
    </recommendedName>
</protein>
<evidence type="ECO:0008006" key="2">
    <source>
        <dbReference type="Google" id="ProtNLM"/>
    </source>
</evidence>
<name>X0WCC8_9ZZZZ</name>
<organism evidence="1">
    <name type="scientific">marine sediment metagenome</name>
    <dbReference type="NCBI Taxonomy" id="412755"/>
    <lineage>
        <taxon>unclassified sequences</taxon>
        <taxon>metagenomes</taxon>
        <taxon>ecological metagenomes</taxon>
    </lineage>
</organism>